<name>G7DXE8_MIXOS</name>
<comment type="caution">
    <text evidence="7">The sequence shown here is derived from an EMBL/GenBank/DDBJ whole genome shotgun (WGS) entry which is preliminary data.</text>
</comment>
<dbReference type="Proteomes" id="UP000009131">
    <property type="component" value="Unassembled WGS sequence"/>
</dbReference>
<accession>G7DXE8</accession>
<keyword evidence="4 6" id="KW-1133">Transmembrane helix</keyword>
<keyword evidence="3 6" id="KW-0812">Transmembrane</keyword>
<evidence type="ECO:0000256" key="4">
    <source>
        <dbReference type="ARBA" id="ARBA00022989"/>
    </source>
</evidence>
<gene>
    <name evidence="7" type="primary">Mo01914</name>
    <name evidence="7" type="ORF">E5Q_01914</name>
</gene>
<keyword evidence="5 6" id="KW-0472">Membrane</keyword>
<evidence type="ECO:0000256" key="5">
    <source>
        <dbReference type="ARBA" id="ARBA00023136"/>
    </source>
</evidence>
<dbReference type="RefSeq" id="XP_014569876.1">
    <property type="nucleotide sequence ID" value="XM_014714390.1"/>
</dbReference>
<dbReference type="HOGENOM" id="CLU_071343_1_0_1"/>
<feature type="transmembrane region" description="Helical" evidence="6">
    <location>
        <begin position="132"/>
        <end position="151"/>
    </location>
</feature>
<evidence type="ECO:0000256" key="2">
    <source>
        <dbReference type="ARBA" id="ARBA00006325"/>
    </source>
</evidence>
<comment type="subcellular location">
    <subcellularLocation>
        <location evidence="1">Membrane</location>
        <topology evidence="1">Multi-pass membrane protein</topology>
    </subcellularLocation>
</comment>
<evidence type="ECO:0000256" key="6">
    <source>
        <dbReference type="SAM" id="Phobius"/>
    </source>
</evidence>
<dbReference type="eggNOG" id="ENOG502S6UK">
    <property type="taxonomic scope" value="Eukaryota"/>
</dbReference>
<dbReference type="Pfam" id="PF10190">
    <property type="entry name" value="Tmemb_170"/>
    <property type="match status" value="1"/>
</dbReference>
<reference evidence="7 8" key="2">
    <citation type="journal article" date="2012" name="Open Biol.">
        <title>Characteristics of nucleosomes and linker DNA regions on the genome of the basidiomycete Mixia osmundae revealed by mono- and dinucleosome mapping.</title>
        <authorList>
            <person name="Nishida H."/>
            <person name="Kondo S."/>
            <person name="Matsumoto T."/>
            <person name="Suzuki Y."/>
            <person name="Yoshikawa H."/>
            <person name="Taylor T.D."/>
            <person name="Sugiyama J."/>
        </authorList>
    </citation>
    <scope>NUCLEOTIDE SEQUENCE [LARGE SCALE GENOMIC DNA]</scope>
    <source>
        <strain evidence="8">CBS 9802 / IAM 14324 / JCM 22182 / KY 12970</strain>
    </source>
</reference>
<dbReference type="STRING" id="764103.G7DXE8"/>
<dbReference type="AlphaFoldDB" id="G7DXE8"/>
<protein>
    <recommendedName>
        <fullName evidence="9">Integral membrane protein</fullName>
    </recommendedName>
</protein>
<feature type="transmembrane region" description="Helical" evidence="6">
    <location>
        <begin position="56"/>
        <end position="78"/>
    </location>
</feature>
<dbReference type="InterPro" id="IPR019334">
    <property type="entry name" value="TMEM170A/B/YPR153W-like"/>
</dbReference>
<dbReference type="OrthoDB" id="2131401at2759"/>
<evidence type="ECO:0008006" key="9">
    <source>
        <dbReference type="Google" id="ProtNLM"/>
    </source>
</evidence>
<evidence type="ECO:0000313" key="7">
    <source>
        <dbReference type="EMBL" id="GAA95258.1"/>
    </source>
</evidence>
<feature type="transmembrane region" description="Helical" evidence="6">
    <location>
        <begin position="90"/>
        <end position="120"/>
    </location>
</feature>
<dbReference type="EMBL" id="BABT02000061">
    <property type="protein sequence ID" value="GAA95258.1"/>
    <property type="molecule type" value="Genomic_DNA"/>
</dbReference>
<evidence type="ECO:0000256" key="1">
    <source>
        <dbReference type="ARBA" id="ARBA00004141"/>
    </source>
</evidence>
<proteinExistence type="inferred from homology"/>
<dbReference type="GO" id="GO:0016020">
    <property type="term" value="C:membrane"/>
    <property type="evidence" value="ECO:0007669"/>
    <property type="project" value="UniProtKB-SubCell"/>
</dbReference>
<dbReference type="PANTHER" id="PTHR22779">
    <property type="entry name" value="SD17342P"/>
    <property type="match status" value="1"/>
</dbReference>
<dbReference type="OMA" id="FPMQGGL"/>
<comment type="similarity">
    <text evidence="2">Belongs to the TMEM170 family.</text>
</comment>
<evidence type="ECO:0000313" key="8">
    <source>
        <dbReference type="Proteomes" id="UP000009131"/>
    </source>
</evidence>
<dbReference type="InParanoid" id="G7DXE8"/>
<evidence type="ECO:0000256" key="3">
    <source>
        <dbReference type="ARBA" id="ARBA00022692"/>
    </source>
</evidence>
<organism evidence="7 8">
    <name type="scientific">Mixia osmundae (strain CBS 9802 / IAM 14324 / JCM 22182 / KY 12970)</name>
    <dbReference type="NCBI Taxonomy" id="764103"/>
    <lineage>
        <taxon>Eukaryota</taxon>
        <taxon>Fungi</taxon>
        <taxon>Dikarya</taxon>
        <taxon>Basidiomycota</taxon>
        <taxon>Pucciniomycotina</taxon>
        <taxon>Mixiomycetes</taxon>
        <taxon>Mixiales</taxon>
        <taxon>Mixiaceae</taxon>
        <taxon>Mixia</taxon>
    </lineage>
</organism>
<keyword evidence="8" id="KW-1185">Reference proteome</keyword>
<reference evidence="7 8" key="1">
    <citation type="journal article" date="2011" name="J. Gen. Appl. Microbiol.">
        <title>Draft genome sequencing of the enigmatic basidiomycete Mixia osmundae.</title>
        <authorList>
            <person name="Nishida H."/>
            <person name="Nagatsuka Y."/>
            <person name="Sugiyama J."/>
        </authorList>
    </citation>
    <scope>NUCLEOTIDE SEQUENCE [LARGE SCALE GENOMIC DNA]</scope>
    <source>
        <strain evidence="8">CBS 9802 / IAM 14324 / JCM 22182 / KY 12970</strain>
    </source>
</reference>
<dbReference type="PANTHER" id="PTHR22779:SF6">
    <property type="entry name" value="SD17342P"/>
    <property type="match status" value="1"/>
</dbReference>
<sequence length="155" mass="17006">MASQTSTGTLNASTTDPSIFQGAPDGYVIPRWPALYDPSKPGVYLYYPYTIWRFTVYWTLLLSGTVFLVSGITAFLFIGRGKSGRQLMAVIAIPVAFVLFGMITMFVSATIVGFALAALYTAGFLRMSTWVPFLWALTQILVVTISSYSTLPTIM</sequence>